<dbReference type="NCBIfam" id="TIGR02937">
    <property type="entry name" value="sigma70-ECF"/>
    <property type="match status" value="1"/>
</dbReference>
<dbReference type="EMBL" id="CP034437">
    <property type="protein sequence ID" value="AZN40783.1"/>
    <property type="molecule type" value="Genomic_DNA"/>
</dbReference>
<name>A0A3Q8X5D5_9BACL</name>
<organism evidence="7 8">
    <name type="scientific">Paenibacillus albus</name>
    <dbReference type="NCBI Taxonomy" id="2495582"/>
    <lineage>
        <taxon>Bacteria</taxon>
        <taxon>Bacillati</taxon>
        <taxon>Bacillota</taxon>
        <taxon>Bacilli</taxon>
        <taxon>Bacillales</taxon>
        <taxon>Paenibacillaceae</taxon>
        <taxon>Paenibacillus</taxon>
    </lineage>
</organism>
<dbReference type="InterPro" id="IPR039425">
    <property type="entry name" value="RNA_pol_sigma-70-like"/>
</dbReference>
<keyword evidence="3" id="KW-0731">Sigma factor</keyword>
<evidence type="ECO:0000256" key="2">
    <source>
        <dbReference type="ARBA" id="ARBA00023015"/>
    </source>
</evidence>
<dbReference type="CDD" id="cd06171">
    <property type="entry name" value="Sigma70_r4"/>
    <property type="match status" value="1"/>
</dbReference>
<evidence type="ECO:0000256" key="4">
    <source>
        <dbReference type="ARBA" id="ARBA00023163"/>
    </source>
</evidence>
<evidence type="ECO:0000256" key="1">
    <source>
        <dbReference type="ARBA" id="ARBA00010641"/>
    </source>
</evidence>
<evidence type="ECO:0000256" key="3">
    <source>
        <dbReference type="ARBA" id="ARBA00023082"/>
    </source>
</evidence>
<dbReference type="Proteomes" id="UP000272528">
    <property type="component" value="Chromosome"/>
</dbReference>
<dbReference type="PANTHER" id="PTHR43133">
    <property type="entry name" value="RNA POLYMERASE ECF-TYPE SIGMA FACTO"/>
    <property type="match status" value="1"/>
</dbReference>
<dbReference type="GO" id="GO:0003677">
    <property type="term" value="F:DNA binding"/>
    <property type="evidence" value="ECO:0007669"/>
    <property type="project" value="InterPro"/>
</dbReference>
<dbReference type="Pfam" id="PF04542">
    <property type="entry name" value="Sigma70_r2"/>
    <property type="match status" value="1"/>
</dbReference>
<feature type="domain" description="RNA polymerase sigma factor 70 region 4 type 2" evidence="6">
    <location>
        <begin position="123"/>
        <end position="174"/>
    </location>
</feature>
<dbReference type="GO" id="GO:0016987">
    <property type="term" value="F:sigma factor activity"/>
    <property type="evidence" value="ECO:0007669"/>
    <property type="project" value="UniProtKB-KW"/>
</dbReference>
<dbReference type="OrthoDB" id="9785675at2"/>
<dbReference type="InterPro" id="IPR036388">
    <property type="entry name" value="WH-like_DNA-bd_sf"/>
</dbReference>
<accession>A0A3Q8X5D5</accession>
<dbReference type="InterPro" id="IPR013324">
    <property type="entry name" value="RNA_pol_sigma_r3/r4-like"/>
</dbReference>
<evidence type="ECO:0000313" key="7">
    <source>
        <dbReference type="EMBL" id="AZN40783.1"/>
    </source>
</evidence>
<keyword evidence="2" id="KW-0805">Transcription regulation</keyword>
<protein>
    <submittedName>
        <fullName evidence="7">RNA polymerase sigma factor</fullName>
    </submittedName>
</protein>
<dbReference type="InterPro" id="IPR013249">
    <property type="entry name" value="RNA_pol_sigma70_r4_t2"/>
</dbReference>
<dbReference type="SUPFAM" id="SSF88946">
    <property type="entry name" value="Sigma2 domain of RNA polymerase sigma factors"/>
    <property type="match status" value="1"/>
</dbReference>
<sequence>MSTQLADEELRETIHLARQGDQDAFAALITRYKGHVYRYAYGMLGDRMDAEDAAQEAFIKAYYALAKLDNEYAFTSWMNRIIANICKDRLKKRAIKNEHESAEEPNEETTADLHAPDAAKQLSLEEGLSRLSAEHREILVLHEIQGYSYEEIAARIEVPVGTVKSRLFAARMNLRNELRRED</sequence>
<dbReference type="GO" id="GO:0006352">
    <property type="term" value="P:DNA-templated transcription initiation"/>
    <property type="evidence" value="ECO:0007669"/>
    <property type="project" value="InterPro"/>
</dbReference>
<dbReference type="InterPro" id="IPR014284">
    <property type="entry name" value="RNA_pol_sigma-70_dom"/>
</dbReference>
<dbReference type="Gene3D" id="1.10.1740.10">
    <property type="match status" value="1"/>
</dbReference>
<evidence type="ECO:0000259" key="6">
    <source>
        <dbReference type="Pfam" id="PF08281"/>
    </source>
</evidence>
<dbReference type="InterPro" id="IPR007627">
    <property type="entry name" value="RNA_pol_sigma70_r2"/>
</dbReference>
<dbReference type="Pfam" id="PF08281">
    <property type="entry name" value="Sigma70_r4_2"/>
    <property type="match status" value="1"/>
</dbReference>
<dbReference type="InterPro" id="IPR013325">
    <property type="entry name" value="RNA_pol_sigma_r2"/>
</dbReference>
<dbReference type="Gene3D" id="1.10.10.10">
    <property type="entry name" value="Winged helix-like DNA-binding domain superfamily/Winged helix DNA-binding domain"/>
    <property type="match status" value="1"/>
</dbReference>
<evidence type="ECO:0000259" key="5">
    <source>
        <dbReference type="Pfam" id="PF04542"/>
    </source>
</evidence>
<dbReference type="SUPFAM" id="SSF88659">
    <property type="entry name" value="Sigma3 and sigma4 domains of RNA polymerase sigma factors"/>
    <property type="match status" value="1"/>
</dbReference>
<keyword evidence="4" id="KW-0804">Transcription</keyword>
<dbReference type="AlphaFoldDB" id="A0A3Q8X5D5"/>
<evidence type="ECO:0000313" key="8">
    <source>
        <dbReference type="Proteomes" id="UP000272528"/>
    </source>
</evidence>
<proteinExistence type="inferred from homology"/>
<gene>
    <name evidence="7" type="ORF">EJC50_14775</name>
</gene>
<comment type="similarity">
    <text evidence="1">Belongs to the sigma-70 factor family. ECF subfamily.</text>
</comment>
<feature type="domain" description="RNA polymerase sigma-70 region 2" evidence="5">
    <location>
        <begin position="28"/>
        <end position="94"/>
    </location>
</feature>
<dbReference type="PANTHER" id="PTHR43133:SF51">
    <property type="entry name" value="RNA POLYMERASE SIGMA FACTOR"/>
    <property type="match status" value="1"/>
</dbReference>
<dbReference type="KEGG" id="palb:EJC50_14775"/>
<reference evidence="8" key="1">
    <citation type="submission" date="2018-12" db="EMBL/GenBank/DDBJ databases">
        <title>Genome sequence of Peanibacillus sp.</title>
        <authorList>
            <person name="Subramani G."/>
            <person name="Srinivasan S."/>
            <person name="Kim M.K."/>
        </authorList>
    </citation>
    <scope>NUCLEOTIDE SEQUENCE [LARGE SCALE GENOMIC DNA]</scope>
    <source>
        <strain evidence="8">18JY67-1</strain>
    </source>
</reference>
<keyword evidence="8" id="KW-1185">Reference proteome</keyword>